<dbReference type="Proteomes" id="UP000248857">
    <property type="component" value="Unassembled WGS sequence"/>
</dbReference>
<dbReference type="CDD" id="cd03414">
    <property type="entry name" value="CbiX_SirB_C"/>
    <property type="match status" value="1"/>
</dbReference>
<evidence type="ECO:0000313" key="3">
    <source>
        <dbReference type="EMBL" id="PZD71667.1"/>
    </source>
</evidence>
<gene>
    <name evidence="3" type="primary">cbiX_2</name>
    <name evidence="3" type="ORF">C1752_05075</name>
</gene>
<dbReference type="PANTHER" id="PTHR33542">
    <property type="entry name" value="SIROHYDROCHLORIN FERROCHELATASE, CHLOROPLASTIC"/>
    <property type="match status" value="1"/>
</dbReference>
<dbReference type="OrthoDB" id="482456at2"/>
<keyword evidence="4" id="KW-1185">Reference proteome</keyword>
<dbReference type="Pfam" id="PF01903">
    <property type="entry name" value="CbiX"/>
    <property type="match status" value="2"/>
</dbReference>
<name>A0A2W1JSE3_9CYAN</name>
<sequence>METHYFLVAHGSRDLRSQQSFQQLTALFTQAAAHRGIKPEQIHSGTLELGLPLEERLQQLGQSLAEPATVEILPLFLLPGTHVMSDIPEAIAVAQQQVPQVHFNLRPHLGSHPGILELLRARISTRHPWILVAHGSRYPGGNAVVEELATALDVKPAYWSVEPSLEDSLRPIVEQGHRNVGVLPYFLFSGKITDAIAEQINQLKYRFGQLNLALSSPLDPSPALAQLLIDLT</sequence>
<dbReference type="InterPro" id="IPR002762">
    <property type="entry name" value="CbiX-like"/>
</dbReference>
<keyword evidence="2 3" id="KW-0456">Lyase</keyword>
<dbReference type="PANTHER" id="PTHR33542:SF3">
    <property type="entry name" value="SIROHYDROCHLORIN FERROCHELATASE, CHLOROPLASTIC"/>
    <property type="match status" value="1"/>
</dbReference>
<dbReference type="InterPro" id="IPR050963">
    <property type="entry name" value="Sirohydro_Cobaltochel/CbiX"/>
</dbReference>
<dbReference type="GO" id="GO:0016852">
    <property type="term" value="F:sirohydrochlorin cobaltochelatase activity"/>
    <property type="evidence" value="ECO:0007669"/>
    <property type="project" value="UniProtKB-EC"/>
</dbReference>
<organism evidence="3 4">
    <name type="scientific">Acaryochloris thomasi RCC1774</name>
    <dbReference type="NCBI Taxonomy" id="1764569"/>
    <lineage>
        <taxon>Bacteria</taxon>
        <taxon>Bacillati</taxon>
        <taxon>Cyanobacteriota</taxon>
        <taxon>Cyanophyceae</taxon>
        <taxon>Acaryochloridales</taxon>
        <taxon>Acaryochloridaceae</taxon>
        <taxon>Acaryochloris</taxon>
        <taxon>Acaryochloris thomasi</taxon>
    </lineage>
</organism>
<dbReference type="RefSeq" id="WP_146242387.1">
    <property type="nucleotide sequence ID" value="NZ_CAWNWM010000015.1"/>
</dbReference>
<reference evidence="3 4" key="1">
    <citation type="journal article" date="2018" name="Sci. Rep.">
        <title>A novel species of the marine cyanobacterium Acaryochloris with a unique pigment content and lifestyle.</title>
        <authorList>
            <person name="Partensky F."/>
            <person name="Six C."/>
            <person name="Ratin M."/>
            <person name="Garczarek L."/>
            <person name="Vaulot D."/>
            <person name="Probert I."/>
            <person name="Calteau A."/>
            <person name="Gourvil P."/>
            <person name="Marie D."/>
            <person name="Grebert T."/>
            <person name="Bouchier C."/>
            <person name="Le Panse S."/>
            <person name="Gachenot M."/>
            <person name="Rodriguez F."/>
            <person name="Garrido J.L."/>
        </authorList>
    </citation>
    <scope>NUCLEOTIDE SEQUENCE [LARGE SCALE GENOMIC DNA]</scope>
    <source>
        <strain evidence="3 4">RCC1774</strain>
    </source>
</reference>
<dbReference type="SUPFAM" id="SSF53800">
    <property type="entry name" value="Chelatase"/>
    <property type="match status" value="1"/>
</dbReference>
<accession>A0A2W1JSE3</accession>
<dbReference type="CDD" id="cd03416">
    <property type="entry name" value="CbiX_SirB_N"/>
    <property type="match status" value="1"/>
</dbReference>
<proteinExistence type="predicted"/>
<protein>
    <submittedName>
        <fullName evidence="3">Sirohydrochlorin cobaltochelatase</fullName>
        <ecNumber evidence="3">4.99.1.3</ecNumber>
    </submittedName>
</protein>
<dbReference type="GO" id="GO:0046872">
    <property type="term" value="F:metal ion binding"/>
    <property type="evidence" value="ECO:0007669"/>
    <property type="project" value="UniProtKB-KW"/>
</dbReference>
<evidence type="ECO:0000313" key="4">
    <source>
        <dbReference type="Proteomes" id="UP000248857"/>
    </source>
</evidence>
<dbReference type="EMBL" id="PQWO01000015">
    <property type="protein sequence ID" value="PZD71667.1"/>
    <property type="molecule type" value="Genomic_DNA"/>
</dbReference>
<keyword evidence="1" id="KW-0479">Metal-binding</keyword>
<dbReference type="AlphaFoldDB" id="A0A2W1JSE3"/>
<dbReference type="EC" id="4.99.1.3" evidence="3"/>
<comment type="caution">
    <text evidence="3">The sequence shown here is derived from an EMBL/GenBank/DDBJ whole genome shotgun (WGS) entry which is preliminary data.</text>
</comment>
<evidence type="ECO:0000256" key="2">
    <source>
        <dbReference type="ARBA" id="ARBA00023239"/>
    </source>
</evidence>
<evidence type="ECO:0000256" key="1">
    <source>
        <dbReference type="ARBA" id="ARBA00022723"/>
    </source>
</evidence>
<dbReference type="Gene3D" id="3.40.50.1400">
    <property type="match status" value="2"/>
</dbReference>